<dbReference type="Proteomes" id="UP001153069">
    <property type="component" value="Unassembled WGS sequence"/>
</dbReference>
<dbReference type="AlphaFoldDB" id="A0A9N8DTQ2"/>
<proteinExistence type="predicted"/>
<evidence type="ECO:0000313" key="11">
    <source>
        <dbReference type="Proteomes" id="UP001153069"/>
    </source>
</evidence>
<dbReference type="Pfam" id="PF04191">
    <property type="entry name" value="PEMT"/>
    <property type="match status" value="1"/>
</dbReference>
<sequence length="161" mass="18514">MASAHDRVFYKTSEFLAIVFYLGAWLLQRHFPLTFFDDENKQLENILVVAGLGLLAAGGLLVLSVKTELNKYSQSSQPGKPTTRLIQTGPFGFSRNPTYLAFVGLLFPGSALWWGTPWMLVLSPISGLVFYRVLIRDEEIYLKMQFGAEWDTYRRRTRRWL</sequence>
<keyword evidence="2" id="KW-0444">Lipid biosynthesis</keyword>
<feature type="transmembrane region" description="Helical" evidence="9">
    <location>
        <begin position="7"/>
        <end position="26"/>
    </location>
</feature>
<dbReference type="InterPro" id="IPR007318">
    <property type="entry name" value="Phopholipid_MeTrfase"/>
</dbReference>
<keyword evidence="7" id="KW-0594">Phospholipid biosynthesis</keyword>
<evidence type="ECO:0000256" key="9">
    <source>
        <dbReference type="SAM" id="Phobius"/>
    </source>
</evidence>
<evidence type="ECO:0000256" key="8">
    <source>
        <dbReference type="ARBA" id="ARBA00023264"/>
    </source>
</evidence>
<accession>A0A9N8DTQ2</accession>
<dbReference type="OrthoDB" id="422086at2759"/>
<reference evidence="10" key="1">
    <citation type="submission" date="2020-06" db="EMBL/GenBank/DDBJ databases">
        <authorList>
            <consortium name="Plant Systems Biology data submission"/>
        </authorList>
    </citation>
    <scope>NUCLEOTIDE SEQUENCE</scope>
    <source>
        <strain evidence="10">D6</strain>
    </source>
</reference>
<keyword evidence="3 9" id="KW-0812">Transmembrane</keyword>
<keyword evidence="4 9" id="KW-1133">Transmembrane helix</keyword>
<dbReference type="EMBL" id="CAICTM010000343">
    <property type="protein sequence ID" value="CAB9508374.1"/>
    <property type="molecule type" value="Genomic_DNA"/>
</dbReference>
<evidence type="ECO:0000256" key="2">
    <source>
        <dbReference type="ARBA" id="ARBA00022516"/>
    </source>
</evidence>
<evidence type="ECO:0000256" key="7">
    <source>
        <dbReference type="ARBA" id="ARBA00023209"/>
    </source>
</evidence>
<keyword evidence="6 9" id="KW-0472">Membrane</keyword>
<evidence type="ECO:0000256" key="5">
    <source>
        <dbReference type="ARBA" id="ARBA00023098"/>
    </source>
</evidence>
<keyword evidence="5" id="KW-0443">Lipid metabolism</keyword>
<organism evidence="10 11">
    <name type="scientific">Seminavis robusta</name>
    <dbReference type="NCBI Taxonomy" id="568900"/>
    <lineage>
        <taxon>Eukaryota</taxon>
        <taxon>Sar</taxon>
        <taxon>Stramenopiles</taxon>
        <taxon>Ochrophyta</taxon>
        <taxon>Bacillariophyta</taxon>
        <taxon>Bacillariophyceae</taxon>
        <taxon>Bacillariophycidae</taxon>
        <taxon>Naviculales</taxon>
        <taxon>Naviculaceae</taxon>
        <taxon>Seminavis</taxon>
    </lineage>
</organism>
<protein>
    <submittedName>
        <fullName evidence="10">Membrane</fullName>
    </submittedName>
</protein>
<evidence type="ECO:0000256" key="4">
    <source>
        <dbReference type="ARBA" id="ARBA00022989"/>
    </source>
</evidence>
<dbReference type="GO" id="GO:0012505">
    <property type="term" value="C:endomembrane system"/>
    <property type="evidence" value="ECO:0007669"/>
    <property type="project" value="UniProtKB-SubCell"/>
</dbReference>
<keyword evidence="11" id="KW-1185">Reference proteome</keyword>
<evidence type="ECO:0000313" key="10">
    <source>
        <dbReference type="EMBL" id="CAB9508374.1"/>
    </source>
</evidence>
<name>A0A9N8DTQ2_9STRA</name>
<dbReference type="GO" id="GO:0008654">
    <property type="term" value="P:phospholipid biosynthetic process"/>
    <property type="evidence" value="ECO:0007669"/>
    <property type="project" value="UniProtKB-KW"/>
</dbReference>
<dbReference type="Gene3D" id="1.20.120.1630">
    <property type="match status" value="1"/>
</dbReference>
<evidence type="ECO:0000256" key="3">
    <source>
        <dbReference type="ARBA" id="ARBA00022692"/>
    </source>
</evidence>
<keyword evidence="8" id="KW-1208">Phospholipid metabolism</keyword>
<feature type="transmembrane region" description="Helical" evidence="9">
    <location>
        <begin position="85"/>
        <end position="107"/>
    </location>
</feature>
<comment type="subcellular location">
    <subcellularLocation>
        <location evidence="1">Endomembrane system</location>
        <topology evidence="1">Multi-pass membrane protein</topology>
    </subcellularLocation>
</comment>
<comment type="caution">
    <text evidence="10">The sequence shown here is derived from an EMBL/GenBank/DDBJ whole genome shotgun (WGS) entry which is preliminary data.</text>
</comment>
<feature type="transmembrane region" description="Helical" evidence="9">
    <location>
        <begin position="46"/>
        <end position="65"/>
    </location>
</feature>
<evidence type="ECO:0000256" key="1">
    <source>
        <dbReference type="ARBA" id="ARBA00004127"/>
    </source>
</evidence>
<evidence type="ECO:0000256" key="6">
    <source>
        <dbReference type="ARBA" id="ARBA00023136"/>
    </source>
</evidence>
<gene>
    <name evidence="10" type="ORF">SEMRO_344_G122320.1</name>
</gene>
<feature type="transmembrane region" description="Helical" evidence="9">
    <location>
        <begin position="113"/>
        <end position="134"/>
    </location>
</feature>